<feature type="transmembrane region" description="Helical" evidence="1">
    <location>
        <begin position="9"/>
        <end position="30"/>
    </location>
</feature>
<sequence>MIRGFWPKWWIFLCLPIPTALSIILIIASVQQWPFSTGASEYILANRATVQLVIQLISTLLSLIHSLAICHLVQNGGRIYLAGKESITMAQLRGWGSMVGPSIDLDVPLFYLIAASLFASVSIGSSALWVGAMTPTKSITTIETIMAIPAFSNTSLIMEYPSEANLLGPQVYTSDGLFSYSVGIKYIGALMSSANSATTADGSVRKHSKADNTQFVYIGRSYGTGAAVGIKDHGFGVGAGHHVMGYEYMETGYETVVSCIHNTSTTFSIKEASATWIYPASGFLPDSDTGETSDYFGHSPDAIVAMGVAMGTGKRFLGIAAGSSYHALNATQCAVDFAIPCSVLGDALLSSVAAWNTSNNADETVSEAHATLAGVKNTLIAMADDMLTMYGAAQLMVGNFSQPTTARVAISILKIGKWQDSQDKRLAPSASF</sequence>
<gene>
    <name evidence="2" type="ORF">G7Z17_g1204</name>
</gene>
<reference evidence="2" key="1">
    <citation type="submission" date="2020-03" db="EMBL/GenBank/DDBJ databases">
        <title>Draft Genome Sequence of Cylindrodendrum hubeiense.</title>
        <authorList>
            <person name="Buettner E."/>
            <person name="Kellner H."/>
        </authorList>
    </citation>
    <scope>NUCLEOTIDE SEQUENCE</scope>
    <source>
        <strain evidence="2">IHI 201604</strain>
    </source>
</reference>
<protein>
    <submittedName>
        <fullName evidence="2">Uncharacterized protein</fullName>
    </submittedName>
</protein>
<keyword evidence="3" id="KW-1185">Reference proteome</keyword>
<accession>A0A9P5LM94</accession>
<feature type="transmembrane region" description="Helical" evidence="1">
    <location>
        <begin position="50"/>
        <end position="73"/>
    </location>
</feature>
<organism evidence="2 3">
    <name type="scientific">Cylindrodendrum hubeiense</name>
    <dbReference type="NCBI Taxonomy" id="595255"/>
    <lineage>
        <taxon>Eukaryota</taxon>
        <taxon>Fungi</taxon>
        <taxon>Dikarya</taxon>
        <taxon>Ascomycota</taxon>
        <taxon>Pezizomycotina</taxon>
        <taxon>Sordariomycetes</taxon>
        <taxon>Hypocreomycetidae</taxon>
        <taxon>Hypocreales</taxon>
        <taxon>Nectriaceae</taxon>
        <taxon>Cylindrodendrum</taxon>
    </lineage>
</organism>
<dbReference type="OrthoDB" id="529273at2759"/>
<comment type="caution">
    <text evidence="2">The sequence shown here is derived from an EMBL/GenBank/DDBJ whole genome shotgun (WGS) entry which is preliminary data.</text>
</comment>
<evidence type="ECO:0000256" key="1">
    <source>
        <dbReference type="SAM" id="Phobius"/>
    </source>
</evidence>
<proteinExistence type="predicted"/>
<evidence type="ECO:0000313" key="2">
    <source>
        <dbReference type="EMBL" id="KAF7556666.1"/>
    </source>
</evidence>
<name>A0A9P5LM94_9HYPO</name>
<evidence type="ECO:0000313" key="3">
    <source>
        <dbReference type="Proteomes" id="UP000722485"/>
    </source>
</evidence>
<dbReference type="Proteomes" id="UP000722485">
    <property type="component" value="Unassembled WGS sequence"/>
</dbReference>
<keyword evidence="1" id="KW-1133">Transmembrane helix</keyword>
<keyword evidence="1" id="KW-0812">Transmembrane</keyword>
<keyword evidence="1" id="KW-0472">Membrane</keyword>
<feature type="transmembrane region" description="Helical" evidence="1">
    <location>
        <begin position="109"/>
        <end position="132"/>
    </location>
</feature>
<dbReference type="AlphaFoldDB" id="A0A9P5LM94"/>
<dbReference type="EMBL" id="JAANBB010000010">
    <property type="protein sequence ID" value="KAF7556666.1"/>
    <property type="molecule type" value="Genomic_DNA"/>
</dbReference>